<dbReference type="EMBL" id="KV878252">
    <property type="protein sequence ID" value="OJZ80944.1"/>
    <property type="molecule type" value="Genomic_DNA"/>
</dbReference>
<protein>
    <submittedName>
        <fullName evidence="1">Uncharacterized protein</fullName>
    </submittedName>
</protein>
<evidence type="ECO:0000313" key="1">
    <source>
        <dbReference type="EMBL" id="OJZ80944.1"/>
    </source>
</evidence>
<proteinExistence type="predicted"/>
<dbReference type="AlphaFoldDB" id="A0A1M3T2G0"/>
<name>A0A1M3T2G0_ASPLC</name>
<organism evidence="1 2">
    <name type="scientific">Aspergillus luchuensis (strain CBS 106.47)</name>
    <dbReference type="NCBI Taxonomy" id="1137211"/>
    <lineage>
        <taxon>Eukaryota</taxon>
        <taxon>Fungi</taxon>
        <taxon>Dikarya</taxon>
        <taxon>Ascomycota</taxon>
        <taxon>Pezizomycotina</taxon>
        <taxon>Eurotiomycetes</taxon>
        <taxon>Eurotiomycetidae</taxon>
        <taxon>Eurotiales</taxon>
        <taxon>Aspergillaceae</taxon>
        <taxon>Aspergillus</taxon>
        <taxon>Aspergillus subgen. Circumdati</taxon>
    </lineage>
</organism>
<sequence length="197" mass="21247">MSWSYYWGRGDGRIGDKSRDHALPVASSGEGRLPGSTVHHRCYCLQQKPERKVINNASRVICRTHHEPGLFPLRPYGCGCGWCASAYIRTYSYSGDMQIPEDSLSGARALKAAGLAQSGAPSPFETPQQRFLLACQGSPDADARSADVSGLPGRQITAHVMAAQVTEKPVNIPRLLHRKIRAILLLIVLGASALPGA</sequence>
<accession>A0A1M3T2G0</accession>
<dbReference type="VEuPathDB" id="FungiDB:ASPFODRAFT_65461"/>
<dbReference type="Proteomes" id="UP000184063">
    <property type="component" value="Unassembled WGS sequence"/>
</dbReference>
<reference evidence="2" key="1">
    <citation type="journal article" date="2017" name="Genome Biol.">
        <title>Comparative genomics reveals high biological diversity and specific adaptations in the industrially and medically important fungal genus Aspergillus.</title>
        <authorList>
            <person name="de Vries R.P."/>
            <person name="Riley R."/>
            <person name="Wiebenga A."/>
            <person name="Aguilar-Osorio G."/>
            <person name="Amillis S."/>
            <person name="Uchima C.A."/>
            <person name="Anderluh G."/>
            <person name="Asadollahi M."/>
            <person name="Askin M."/>
            <person name="Barry K."/>
            <person name="Battaglia E."/>
            <person name="Bayram O."/>
            <person name="Benocci T."/>
            <person name="Braus-Stromeyer S.A."/>
            <person name="Caldana C."/>
            <person name="Canovas D."/>
            <person name="Cerqueira G.C."/>
            <person name="Chen F."/>
            <person name="Chen W."/>
            <person name="Choi C."/>
            <person name="Clum A."/>
            <person name="Dos Santos R.A."/>
            <person name="Damasio A.R."/>
            <person name="Diallinas G."/>
            <person name="Emri T."/>
            <person name="Fekete E."/>
            <person name="Flipphi M."/>
            <person name="Freyberg S."/>
            <person name="Gallo A."/>
            <person name="Gournas C."/>
            <person name="Habgood R."/>
            <person name="Hainaut M."/>
            <person name="Harispe M.L."/>
            <person name="Henrissat B."/>
            <person name="Hilden K.S."/>
            <person name="Hope R."/>
            <person name="Hossain A."/>
            <person name="Karabika E."/>
            <person name="Karaffa L."/>
            <person name="Karanyi Z."/>
            <person name="Krasevec N."/>
            <person name="Kuo A."/>
            <person name="Kusch H."/>
            <person name="LaButti K."/>
            <person name="Lagendijk E.L."/>
            <person name="Lapidus A."/>
            <person name="Levasseur A."/>
            <person name="Lindquist E."/>
            <person name="Lipzen A."/>
            <person name="Logrieco A.F."/>
            <person name="MacCabe A."/>
            <person name="Maekelae M.R."/>
            <person name="Malavazi I."/>
            <person name="Melin P."/>
            <person name="Meyer V."/>
            <person name="Mielnichuk N."/>
            <person name="Miskei M."/>
            <person name="Molnar A.P."/>
            <person name="Mule G."/>
            <person name="Ngan C.Y."/>
            <person name="Orejas M."/>
            <person name="Orosz E."/>
            <person name="Ouedraogo J.P."/>
            <person name="Overkamp K.M."/>
            <person name="Park H.-S."/>
            <person name="Perrone G."/>
            <person name="Piumi F."/>
            <person name="Punt P.J."/>
            <person name="Ram A.F."/>
            <person name="Ramon A."/>
            <person name="Rauscher S."/>
            <person name="Record E."/>
            <person name="Riano-Pachon D.M."/>
            <person name="Robert V."/>
            <person name="Roehrig J."/>
            <person name="Ruller R."/>
            <person name="Salamov A."/>
            <person name="Salih N.S."/>
            <person name="Samson R.A."/>
            <person name="Sandor E."/>
            <person name="Sanguinetti M."/>
            <person name="Schuetze T."/>
            <person name="Sepcic K."/>
            <person name="Shelest E."/>
            <person name="Sherlock G."/>
            <person name="Sophianopoulou V."/>
            <person name="Squina F.M."/>
            <person name="Sun H."/>
            <person name="Susca A."/>
            <person name="Todd R.B."/>
            <person name="Tsang A."/>
            <person name="Unkles S.E."/>
            <person name="van de Wiele N."/>
            <person name="van Rossen-Uffink D."/>
            <person name="Oliveira J.V."/>
            <person name="Vesth T.C."/>
            <person name="Visser J."/>
            <person name="Yu J.-H."/>
            <person name="Zhou M."/>
            <person name="Andersen M.R."/>
            <person name="Archer D.B."/>
            <person name="Baker S.E."/>
            <person name="Benoit I."/>
            <person name="Brakhage A.A."/>
            <person name="Braus G.H."/>
            <person name="Fischer R."/>
            <person name="Frisvad J.C."/>
            <person name="Goldman G.H."/>
            <person name="Houbraken J."/>
            <person name="Oakley B."/>
            <person name="Pocsi I."/>
            <person name="Scazzocchio C."/>
            <person name="Seiboth B."/>
            <person name="vanKuyk P.A."/>
            <person name="Wortman J."/>
            <person name="Dyer P.S."/>
            <person name="Grigoriev I.V."/>
        </authorList>
    </citation>
    <scope>NUCLEOTIDE SEQUENCE [LARGE SCALE GENOMIC DNA]</scope>
    <source>
        <strain evidence="2">CBS 106.47</strain>
    </source>
</reference>
<gene>
    <name evidence="1" type="ORF">ASPFODRAFT_65461</name>
</gene>
<evidence type="ECO:0000313" key="2">
    <source>
        <dbReference type="Proteomes" id="UP000184063"/>
    </source>
</evidence>